<dbReference type="GO" id="GO:0003677">
    <property type="term" value="F:DNA binding"/>
    <property type="evidence" value="ECO:0007669"/>
    <property type="project" value="InterPro"/>
</dbReference>
<protein>
    <recommendedName>
        <fullName evidence="1">HTH cro/C1-type domain-containing protein</fullName>
    </recommendedName>
</protein>
<dbReference type="Gene3D" id="1.10.260.40">
    <property type="entry name" value="lambda repressor-like DNA-binding domains"/>
    <property type="match status" value="1"/>
</dbReference>
<evidence type="ECO:0000313" key="3">
    <source>
        <dbReference type="Proteomes" id="UP000639606"/>
    </source>
</evidence>
<dbReference type="SMART" id="SM00530">
    <property type="entry name" value="HTH_XRE"/>
    <property type="match status" value="1"/>
</dbReference>
<sequence>MGQRDPGETTVRSRELGEELRRVRRRANLRAERLSAALGWSAGKLSRLEHGKRGTNDLDLGSLLGALGVDATTRERIRRLSQERDLGHYVRPHDGIGPDSLLSLTMHERIAATMCKYEPALIPGLLQTEAYARAVLGCGDLPPEELDQQVALRLNRQQVLTGPDTPDAVFYLHENALRNAIGGRRIMHDQMMRLLFMCDWRKLTLRVIPQGTGHPALTHGFNLMTFAERFKPVAYTESDVATLFSEDGPSIKLFQHKRDVLARLALDAEQSRSVFAHWADVYDGGEDRDDRGSALA</sequence>
<dbReference type="InterPro" id="IPR043917">
    <property type="entry name" value="DUF5753"/>
</dbReference>
<feature type="domain" description="HTH cro/C1-type" evidence="1">
    <location>
        <begin position="20"/>
        <end position="74"/>
    </location>
</feature>
<evidence type="ECO:0000313" key="2">
    <source>
        <dbReference type="EMBL" id="GGP38478.1"/>
    </source>
</evidence>
<dbReference type="InterPro" id="IPR010982">
    <property type="entry name" value="Lambda_DNA-bd_dom_sf"/>
</dbReference>
<dbReference type="RefSeq" id="WP_189221559.1">
    <property type="nucleotide sequence ID" value="NZ_BMRG01000001.1"/>
</dbReference>
<gene>
    <name evidence="2" type="ORF">GCM10010185_07450</name>
</gene>
<dbReference type="EMBL" id="BMRG01000001">
    <property type="protein sequence ID" value="GGP38478.1"/>
    <property type="molecule type" value="Genomic_DNA"/>
</dbReference>
<dbReference type="SUPFAM" id="SSF47413">
    <property type="entry name" value="lambda repressor-like DNA-binding domains"/>
    <property type="match status" value="1"/>
</dbReference>
<dbReference type="Pfam" id="PF19054">
    <property type="entry name" value="DUF5753"/>
    <property type="match status" value="1"/>
</dbReference>
<name>A0A918ECB4_9PSEU</name>
<organism evidence="2 3">
    <name type="scientific">Saccharothrix coeruleofusca</name>
    <dbReference type="NCBI Taxonomy" id="33919"/>
    <lineage>
        <taxon>Bacteria</taxon>
        <taxon>Bacillati</taxon>
        <taxon>Actinomycetota</taxon>
        <taxon>Actinomycetes</taxon>
        <taxon>Pseudonocardiales</taxon>
        <taxon>Pseudonocardiaceae</taxon>
        <taxon>Saccharothrix</taxon>
    </lineage>
</organism>
<evidence type="ECO:0000259" key="1">
    <source>
        <dbReference type="PROSITE" id="PS50943"/>
    </source>
</evidence>
<dbReference type="InterPro" id="IPR001387">
    <property type="entry name" value="Cro/C1-type_HTH"/>
</dbReference>
<proteinExistence type="predicted"/>
<dbReference type="Pfam" id="PF13560">
    <property type="entry name" value="HTH_31"/>
    <property type="match status" value="1"/>
</dbReference>
<accession>A0A918ECB4</accession>
<keyword evidence="3" id="KW-1185">Reference proteome</keyword>
<comment type="caution">
    <text evidence="2">The sequence shown here is derived from an EMBL/GenBank/DDBJ whole genome shotgun (WGS) entry which is preliminary data.</text>
</comment>
<dbReference type="Proteomes" id="UP000639606">
    <property type="component" value="Unassembled WGS sequence"/>
</dbReference>
<reference evidence="2" key="2">
    <citation type="submission" date="2020-09" db="EMBL/GenBank/DDBJ databases">
        <authorList>
            <person name="Sun Q."/>
            <person name="Ohkuma M."/>
        </authorList>
    </citation>
    <scope>NUCLEOTIDE SEQUENCE</scope>
    <source>
        <strain evidence="2">JCM 3313</strain>
    </source>
</reference>
<reference evidence="2" key="1">
    <citation type="journal article" date="2014" name="Int. J. Syst. Evol. Microbiol.">
        <title>Complete genome sequence of Corynebacterium casei LMG S-19264T (=DSM 44701T), isolated from a smear-ripened cheese.</title>
        <authorList>
            <consortium name="US DOE Joint Genome Institute (JGI-PGF)"/>
            <person name="Walter F."/>
            <person name="Albersmeier A."/>
            <person name="Kalinowski J."/>
            <person name="Ruckert C."/>
        </authorList>
    </citation>
    <scope>NUCLEOTIDE SEQUENCE</scope>
    <source>
        <strain evidence="2">JCM 3313</strain>
    </source>
</reference>
<dbReference type="AlphaFoldDB" id="A0A918ECB4"/>
<dbReference type="PROSITE" id="PS50943">
    <property type="entry name" value="HTH_CROC1"/>
    <property type="match status" value="1"/>
</dbReference>